<gene>
    <name evidence="1" type="ORF">FOF44_09810</name>
</gene>
<organism evidence="1 2">
    <name type="scientific">Vibrio algivorus</name>
    <dbReference type="NCBI Taxonomy" id="1667024"/>
    <lineage>
        <taxon>Bacteria</taxon>
        <taxon>Pseudomonadati</taxon>
        <taxon>Pseudomonadota</taxon>
        <taxon>Gammaproteobacteria</taxon>
        <taxon>Vibrionales</taxon>
        <taxon>Vibrionaceae</taxon>
        <taxon>Vibrio</taxon>
    </lineage>
</organism>
<evidence type="ECO:0000313" key="1">
    <source>
        <dbReference type="EMBL" id="TVO36197.1"/>
    </source>
</evidence>
<dbReference type="EMBL" id="VMKJ01000018">
    <property type="protein sequence ID" value="TVO36197.1"/>
    <property type="molecule type" value="Genomic_DNA"/>
</dbReference>
<protein>
    <submittedName>
        <fullName evidence="1">Uncharacterized protein</fullName>
    </submittedName>
</protein>
<name>A0A557P6E3_9VIBR</name>
<evidence type="ECO:0000313" key="2">
    <source>
        <dbReference type="Proteomes" id="UP000319828"/>
    </source>
</evidence>
<dbReference type="RefSeq" id="WP_144388219.1">
    <property type="nucleotide sequence ID" value="NZ_CANNCB010000006.1"/>
</dbReference>
<dbReference type="AlphaFoldDB" id="A0A557P6E3"/>
<accession>A0A557P6E3</accession>
<comment type="caution">
    <text evidence="1">The sequence shown here is derived from an EMBL/GenBank/DDBJ whole genome shotgun (WGS) entry which is preliminary data.</text>
</comment>
<dbReference type="Proteomes" id="UP000319828">
    <property type="component" value="Unassembled WGS sequence"/>
</dbReference>
<reference evidence="1 2" key="1">
    <citation type="submission" date="2019-07" db="EMBL/GenBank/DDBJ databases">
        <title>The draft genome sequence of Vibrio algivorus M1486.</title>
        <authorList>
            <person name="Meng X."/>
        </authorList>
    </citation>
    <scope>NUCLEOTIDE SEQUENCE [LARGE SCALE GENOMIC DNA]</scope>
    <source>
        <strain evidence="1 2">M1486</strain>
    </source>
</reference>
<sequence length="199" mass="22229">MSSKAIKLFYTISAAAALMAEHTSNSKATANEWVEILKQYIALGVLKAEGPVYINDKAIALSELVKTGSPQLYLKFIDPDEITISVIDLHNWKNSKSNVHETTESDLFGIGRPKKHVSTVRSYDLGAIQQLLNGTHELLPLELQAALKGWLYQINQNDTSNIRNSIRAYLDTIYTDDQISKTKKNHISSIANWNKSGNR</sequence>
<proteinExistence type="predicted"/>